<feature type="signal peptide" evidence="2">
    <location>
        <begin position="1"/>
        <end position="25"/>
    </location>
</feature>
<evidence type="ECO:0000256" key="2">
    <source>
        <dbReference type="SAM" id="SignalP"/>
    </source>
</evidence>
<keyword evidence="2" id="KW-0732">Signal</keyword>
<dbReference type="Pfam" id="PF18885">
    <property type="entry name" value="DUF5648"/>
    <property type="match status" value="1"/>
</dbReference>
<evidence type="ECO:0000313" key="4">
    <source>
        <dbReference type="EMBL" id="SEO52425.1"/>
    </source>
</evidence>
<name>A0A1H8QDW4_9ACTN</name>
<dbReference type="InterPro" id="IPR043708">
    <property type="entry name" value="DUF5648"/>
</dbReference>
<feature type="region of interest" description="Disordered" evidence="1">
    <location>
        <begin position="36"/>
        <end position="88"/>
    </location>
</feature>
<protein>
    <recommendedName>
        <fullName evidence="3">DUF5648 domain-containing protein</fullName>
    </recommendedName>
</protein>
<organism evidence="4 5">
    <name type="scientific">Denitrobacterium detoxificans</name>
    <dbReference type="NCBI Taxonomy" id="79604"/>
    <lineage>
        <taxon>Bacteria</taxon>
        <taxon>Bacillati</taxon>
        <taxon>Actinomycetota</taxon>
        <taxon>Coriobacteriia</taxon>
        <taxon>Eggerthellales</taxon>
        <taxon>Eggerthellaceae</taxon>
        <taxon>Denitrobacterium</taxon>
    </lineage>
</organism>
<dbReference type="Proteomes" id="UP000182975">
    <property type="component" value="Unassembled WGS sequence"/>
</dbReference>
<keyword evidence="5" id="KW-1185">Reference proteome</keyword>
<dbReference type="EMBL" id="FOEC01000002">
    <property type="protein sequence ID" value="SEO52425.1"/>
    <property type="molecule type" value="Genomic_DNA"/>
</dbReference>
<feature type="compositionally biased region" description="Polar residues" evidence="1">
    <location>
        <begin position="37"/>
        <end position="47"/>
    </location>
</feature>
<reference evidence="5" key="1">
    <citation type="submission" date="2016-10" db="EMBL/GenBank/DDBJ databases">
        <authorList>
            <person name="Varghese N."/>
        </authorList>
    </citation>
    <scope>NUCLEOTIDE SEQUENCE [LARGE SCALE GENOMIC DNA]</scope>
    <source>
        <strain evidence="5">DSM 21843</strain>
    </source>
</reference>
<evidence type="ECO:0000256" key="1">
    <source>
        <dbReference type="SAM" id="MobiDB-lite"/>
    </source>
</evidence>
<accession>A0A1H8QDW4</accession>
<feature type="chain" id="PRO_5010289354" description="DUF5648 domain-containing protein" evidence="2">
    <location>
        <begin position="26"/>
        <end position="617"/>
    </location>
</feature>
<evidence type="ECO:0000313" key="5">
    <source>
        <dbReference type="Proteomes" id="UP000182975"/>
    </source>
</evidence>
<evidence type="ECO:0000259" key="3">
    <source>
        <dbReference type="Pfam" id="PF18885"/>
    </source>
</evidence>
<dbReference type="OrthoDB" id="3174657at2"/>
<dbReference type="AlphaFoldDB" id="A0A1H8QDW4"/>
<gene>
    <name evidence="4" type="ORF">SAMN02910314_00447</name>
</gene>
<proteinExistence type="predicted"/>
<sequence length="617" mass="65816">MGISRKLVSVLLACVLSIAWVPAMAFGVSDDLGGATGSSVGSDQSGELGSDEADGLVAQPEGQNELGPQSNEAGDGSELAPASTGSLETQSVNDMATFTYSYTGESVDMRVGDGGENMTDLPQGSFEGYSTTYYSAENKVVFHFSVLFIDQMTSLTINGVDYSSYIPDTKQEKLDAFTYQHTEFDVTVSRSNTYEIATSTVRDDDPAVGNFLWSYRDEDKGNDDYIDRGKIEFVSVVYGGVTYGADDLSEGSIMDWRESAEGDGGAVFPAGAVLTVKLIPDHGMQLVSFGPNGQTFTAGDDPAVYTFEVAKGNFHLAAHFDEVDDAVVSDDDAISGGSIVLSDKDVDSGSAILSVDSAKVSDDELNALQTAATGAGEYTVQSVVDLSLNQVIYKGVNDASTAWTASLGSDEPLEENAVVSLKLADGDQYGSVVVVHQEHDGTCVAVPTQYDSATQTATFETDGFSNYAIATTKAEVKSAAVYRLYNPNSGEHFFTMSESEYENVKAAGWNDEGVAWQAPLEGAEVYRLYNPNGGDHHFTMSVEERDMLKKLGWNDEGVAFCSADESGVPVHRLYNPNGLAGNHMFTASQDESDFVKAAGWNYEGIGWYAANPEGALD</sequence>
<dbReference type="RefSeq" id="WP_066663757.1">
    <property type="nucleotide sequence ID" value="NZ_CP011402.1"/>
</dbReference>
<feature type="domain" description="DUF5648" evidence="3">
    <location>
        <begin position="481"/>
        <end position="609"/>
    </location>
</feature>